<dbReference type="InterPro" id="IPR050382">
    <property type="entry name" value="MFS_Na/Anion_cotransporter"/>
</dbReference>
<feature type="transmembrane region" description="Helical" evidence="6">
    <location>
        <begin position="59"/>
        <end position="79"/>
    </location>
</feature>
<protein>
    <recommendedName>
        <fullName evidence="7">Major facilitator superfamily (MFS) profile domain-containing protein</fullName>
    </recommendedName>
</protein>
<dbReference type="Gene3D" id="1.20.1250.20">
    <property type="entry name" value="MFS general substrate transporter like domains"/>
    <property type="match status" value="2"/>
</dbReference>
<keyword evidence="3 6" id="KW-1133">Transmembrane helix</keyword>
<feature type="transmembrane region" description="Helical" evidence="6">
    <location>
        <begin position="308"/>
        <end position="325"/>
    </location>
</feature>
<feature type="transmembrane region" description="Helical" evidence="6">
    <location>
        <begin position="234"/>
        <end position="251"/>
    </location>
</feature>
<reference evidence="9" key="1">
    <citation type="submission" date="2013-02" db="EMBL/GenBank/DDBJ databases">
        <authorList>
            <person name="Hughes D."/>
        </authorList>
    </citation>
    <scope>NUCLEOTIDE SEQUENCE</scope>
    <source>
        <strain>Durham</strain>
        <strain evidence="9">NC isolate 2 -- Noor lab</strain>
    </source>
</reference>
<dbReference type="SUPFAM" id="SSF103473">
    <property type="entry name" value="MFS general substrate transporter"/>
    <property type="match status" value="1"/>
</dbReference>
<keyword evidence="4 6" id="KW-0472">Membrane</keyword>
<evidence type="ECO:0000256" key="2">
    <source>
        <dbReference type="ARBA" id="ARBA00022692"/>
    </source>
</evidence>
<feature type="transmembrane region" description="Helical" evidence="6">
    <location>
        <begin position="368"/>
        <end position="392"/>
    </location>
</feature>
<dbReference type="GO" id="GO:0022857">
    <property type="term" value="F:transmembrane transporter activity"/>
    <property type="evidence" value="ECO:0007669"/>
    <property type="project" value="InterPro"/>
</dbReference>
<evidence type="ECO:0000313" key="8">
    <source>
        <dbReference type="EnsemblMetazoa" id="MESCA004843-PA"/>
    </source>
</evidence>
<feature type="region of interest" description="Disordered" evidence="5">
    <location>
        <begin position="197"/>
        <end position="225"/>
    </location>
</feature>
<feature type="transmembrane region" description="Helical" evidence="6">
    <location>
        <begin position="271"/>
        <end position="296"/>
    </location>
</feature>
<comment type="subcellular location">
    <subcellularLocation>
        <location evidence="1">Membrane</location>
        <topology evidence="1">Multi-pass membrane protein</topology>
    </subcellularLocation>
</comment>
<dbReference type="GO" id="GO:0016020">
    <property type="term" value="C:membrane"/>
    <property type="evidence" value="ECO:0007669"/>
    <property type="project" value="UniProtKB-SubCell"/>
</dbReference>
<evidence type="ECO:0000256" key="5">
    <source>
        <dbReference type="SAM" id="MobiDB-lite"/>
    </source>
</evidence>
<organism evidence="8 9">
    <name type="scientific">Megaselia scalaris</name>
    <name type="common">Humpbacked fly</name>
    <name type="synonym">Phora scalaris</name>
    <dbReference type="NCBI Taxonomy" id="36166"/>
    <lineage>
        <taxon>Eukaryota</taxon>
        <taxon>Metazoa</taxon>
        <taxon>Ecdysozoa</taxon>
        <taxon>Arthropoda</taxon>
        <taxon>Hexapoda</taxon>
        <taxon>Insecta</taxon>
        <taxon>Pterygota</taxon>
        <taxon>Neoptera</taxon>
        <taxon>Endopterygota</taxon>
        <taxon>Diptera</taxon>
        <taxon>Brachycera</taxon>
        <taxon>Muscomorpha</taxon>
        <taxon>Platypezoidea</taxon>
        <taxon>Phoridae</taxon>
        <taxon>Megaseliini</taxon>
        <taxon>Megaselia</taxon>
    </lineage>
</organism>
<dbReference type="EnsemblMetazoa" id="MESCA004843-RA">
    <property type="protein sequence ID" value="MESCA004843-PA"/>
    <property type="gene ID" value="MESCA004843"/>
</dbReference>
<dbReference type="AlphaFoldDB" id="T1GMR4"/>
<feature type="domain" description="Major facilitator superfamily (MFS) profile" evidence="7">
    <location>
        <begin position="19"/>
        <end position="396"/>
    </location>
</feature>
<keyword evidence="2 6" id="KW-0812">Transmembrane</keyword>
<evidence type="ECO:0000256" key="1">
    <source>
        <dbReference type="ARBA" id="ARBA00004141"/>
    </source>
</evidence>
<dbReference type="OMA" id="NISKWAP"/>
<evidence type="ECO:0000256" key="4">
    <source>
        <dbReference type="ARBA" id="ARBA00023136"/>
    </source>
</evidence>
<dbReference type="InterPro" id="IPR020846">
    <property type="entry name" value="MFS_dom"/>
</dbReference>
<dbReference type="InterPro" id="IPR036259">
    <property type="entry name" value="MFS_trans_sf"/>
</dbReference>
<dbReference type="EMBL" id="CAQQ02001276">
    <property type="status" value="NOT_ANNOTATED_CDS"/>
    <property type="molecule type" value="Genomic_DNA"/>
</dbReference>
<feature type="transmembrane region" description="Helical" evidence="6">
    <location>
        <begin position="86"/>
        <end position="108"/>
    </location>
</feature>
<name>T1GMR4_MEGSC</name>
<keyword evidence="9" id="KW-1185">Reference proteome</keyword>
<dbReference type="PANTHER" id="PTHR11662:SF280">
    <property type="entry name" value="FI21844P1-RELATED"/>
    <property type="match status" value="1"/>
</dbReference>
<evidence type="ECO:0000313" key="9">
    <source>
        <dbReference type="Proteomes" id="UP000015102"/>
    </source>
</evidence>
<evidence type="ECO:0000256" key="3">
    <source>
        <dbReference type="ARBA" id="ARBA00022989"/>
    </source>
</evidence>
<dbReference type="Proteomes" id="UP000015102">
    <property type="component" value="Unassembled WGS sequence"/>
</dbReference>
<dbReference type="STRING" id="36166.T1GMR4"/>
<feature type="transmembrane region" description="Helical" evidence="6">
    <location>
        <begin position="337"/>
        <end position="356"/>
    </location>
</feature>
<evidence type="ECO:0000256" key="6">
    <source>
        <dbReference type="SAM" id="Phobius"/>
    </source>
</evidence>
<sequence length="396" mass="44147">MTMKLSLNIHNFNAFRYIQCGLLFLGLFSALFDRGSTPIIVTALSKESPSEWKFQDRQYILSSFYWGYVVTQILGGYLANKYGMKFLFLISILGPSLLSLLMPTVITFGGWKAYAAVNMFKGLIQGLMYPAIYYNISKWAPKPERNIMSNIVETGFSWGQLLSPFISGKIAASNISWPGIFYLNATIGIPRRFQIRHGKGEKPHSSKSRKRSMEDPSDKPKPIPWTSILTSPPFLALILVTACQELGYTFINSEVPQFFNALFNLDIESNGLNTTLIQIPTLVMMHVYAIVGYILLKRRIVGLTVLRKSYNAIACIIPTAIYIALTQLDGSQQTLTMVLIAIIASTLPAQDIAYWINVIDLSPRFSAVLYGIINTTTSIMSMLSPLIIGSIVSEGE</sequence>
<feature type="transmembrane region" description="Helical" evidence="6">
    <location>
        <begin position="114"/>
        <end position="136"/>
    </location>
</feature>
<dbReference type="PROSITE" id="PS50850">
    <property type="entry name" value="MFS"/>
    <property type="match status" value="1"/>
</dbReference>
<accession>T1GMR4</accession>
<dbReference type="HOGENOM" id="CLU_001265_5_0_1"/>
<evidence type="ECO:0000259" key="7">
    <source>
        <dbReference type="PROSITE" id="PS50850"/>
    </source>
</evidence>
<dbReference type="PANTHER" id="PTHR11662">
    <property type="entry name" value="SOLUTE CARRIER FAMILY 17"/>
    <property type="match status" value="1"/>
</dbReference>
<feature type="compositionally biased region" description="Basic and acidic residues" evidence="5">
    <location>
        <begin position="211"/>
        <end position="221"/>
    </location>
</feature>
<proteinExistence type="predicted"/>
<dbReference type="Pfam" id="PF07690">
    <property type="entry name" value="MFS_1"/>
    <property type="match status" value="1"/>
</dbReference>
<dbReference type="InterPro" id="IPR011701">
    <property type="entry name" value="MFS"/>
</dbReference>
<dbReference type="GO" id="GO:0006820">
    <property type="term" value="P:monoatomic anion transport"/>
    <property type="evidence" value="ECO:0007669"/>
    <property type="project" value="TreeGrafter"/>
</dbReference>
<reference evidence="8" key="2">
    <citation type="submission" date="2015-06" db="UniProtKB">
        <authorList>
            <consortium name="EnsemblMetazoa"/>
        </authorList>
    </citation>
    <scope>IDENTIFICATION</scope>
</reference>